<accession>A0A7J6LSF1</accession>
<dbReference type="OrthoDB" id="484797at2759"/>
<feature type="compositionally biased region" description="Polar residues" evidence="2">
    <location>
        <begin position="62"/>
        <end position="74"/>
    </location>
</feature>
<feature type="compositionally biased region" description="Acidic residues" evidence="2">
    <location>
        <begin position="1"/>
        <end position="16"/>
    </location>
</feature>
<feature type="compositionally biased region" description="Polar residues" evidence="2">
    <location>
        <begin position="412"/>
        <end position="431"/>
    </location>
</feature>
<dbReference type="AlphaFoldDB" id="A0A7J6LSF1"/>
<dbReference type="Gene3D" id="1.25.10.10">
    <property type="entry name" value="Leucine-rich Repeat Variant"/>
    <property type="match status" value="1"/>
</dbReference>
<proteinExistence type="predicted"/>
<feature type="coiled-coil region" evidence="1">
    <location>
        <begin position="290"/>
        <end position="367"/>
    </location>
</feature>
<reference evidence="3 4" key="1">
    <citation type="submission" date="2020-04" db="EMBL/GenBank/DDBJ databases">
        <title>Perkinsus chesapeaki whole genome sequence.</title>
        <authorList>
            <person name="Bogema D.R."/>
        </authorList>
    </citation>
    <scope>NUCLEOTIDE SEQUENCE [LARGE SCALE GENOMIC DNA]</scope>
    <source>
        <strain evidence="3">ATCC PRA-425</strain>
    </source>
</reference>
<dbReference type="EMBL" id="JAAPAO010000357">
    <property type="protein sequence ID" value="KAF4662076.1"/>
    <property type="molecule type" value="Genomic_DNA"/>
</dbReference>
<dbReference type="SUPFAM" id="SSF48371">
    <property type="entry name" value="ARM repeat"/>
    <property type="match status" value="1"/>
</dbReference>
<gene>
    <name evidence="3" type="ORF">FOL47_006406</name>
</gene>
<dbReference type="InterPro" id="IPR011989">
    <property type="entry name" value="ARM-like"/>
</dbReference>
<dbReference type="InterPro" id="IPR016024">
    <property type="entry name" value="ARM-type_fold"/>
</dbReference>
<feature type="region of interest" description="Disordered" evidence="2">
    <location>
        <begin position="1"/>
        <end position="260"/>
    </location>
</feature>
<organism evidence="3 4">
    <name type="scientific">Perkinsus chesapeaki</name>
    <name type="common">Clam parasite</name>
    <name type="synonym">Perkinsus andrewsi</name>
    <dbReference type="NCBI Taxonomy" id="330153"/>
    <lineage>
        <taxon>Eukaryota</taxon>
        <taxon>Sar</taxon>
        <taxon>Alveolata</taxon>
        <taxon>Perkinsozoa</taxon>
        <taxon>Perkinsea</taxon>
        <taxon>Perkinsida</taxon>
        <taxon>Perkinsidae</taxon>
        <taxon>Perkinsus</taxon>
    </lineage>
</organism>
<feature type="compositionally biased region" description="Basic and acidic residues" evidence="2">
    <location>
        <begin position="32"/>
        <end position="42"/>
    </location>
</feature>
<comment type="caution">
    <text evidence="3">The sequence shown here is derived from an EMBL/GenBank/DDBJ whole genome shotgun (WGS) entry which is preliminary data.</text>
</comment>
<evidence type="ECO:0000313" key="3">
    <source>
        <dbReference type="EMBL" id="KAF4662076.1"/>
    </source>
</evidence>
<evidence type="ECO:0000256" key="1">
    <source>
        <dbReference type="SAM" id="Coils"/>
    </source>
</evidence>
<feature type="compositionally biased region" description="Pro residues" evidence="2">
    <location>
        <begin position="136"/>
        <end position="145"/>
    </location>
</feature>
<feature type="region of interest" description="Disordered" evidence="2">
    <location>
        <begin position="550"/>
        <end position="573"/>
    </location>
</feature>
<keyword evidence="1" id="KW-0175">Coiled coil</keyword>
<dbReference type="Proteomes" id="UP000591131">
    <property type="component" value="Unassembled WGS sequence"/>
</dbReference>
<name>A0A7J6LSF1_PERCH</name>
<keyword evidence="4" id="KW-1185">Reference proteome</keyword>
<feature type="compositionally biased region" description="Low complexity" evidence="2">
    <location>
        <begin position="440"/>
        <end position="458"/>
    </location>
</feature>
<protein>
    <submittedName>
        <fullName evidence="3">Uncharacterized protein</fullName>
    </submittedName>
</protein>
<feature type="region of interest" description="Disordered" evidence="2">
    <location>
        <begin position="412"/>
        <end position="479"/>
    </location>
</feature>
<feature type="compositionally biased region" description="Acidic residues" evidence="2">
    <location>
        <begin position="76"/>
        <end position="85"/>
    </location>
</feature>
<evidence type="ECO:0000256" key="2">
    <source>
        <dbReference type="SAM" id="MobiDB-lite"/>
    </source>
</evidence>
<feature type="compositionally biased region" description="Basic and acidic residues" evidence="2">
    <location>
        <begin position="104"/>
        <end position="126"/>
    </location>
</feature>
<evidence type="ECO:0000313" key="4">
    <source>
        <dbReference type="Proteomes" id="UP000591131"/>
    </source>
</evidence>
<feature type="region of interest" description="Disordered" evidence="2">
    <location>
        <begin position="492"/>
        <end position="526"/>
    </location>
</feature>
<sequence>MVAADEEKEEEEEEVVAEPTSVEVDNQPRNGGDVKEKEKAVEESEASEGEEEKSSSDVIDSPPTSSVVSDNSGVEESGEDKEGIDEEVKRTTSVDFFDQILGEVDEKPASEPKQEEEDMTPKRDIPEAPPMMLRTPSPPTIPAPTLPLMLPKTPESSEEGNKEGAAEAAAVVTDGGYSSDGGHASSTPRAAESASIAPTKAPWRGGAKASLIHNSVGSDVLLPPSATGSNSPDTGSRGDLSSSRPPPSPVHSTRDSFDRTYRARIADHSKRIQYIEEKMCDHGNAFEEFIKKNSDMMMEMKDNIKELRDEVDGQQKSVNEELRGKIEEQRKQLVEVNEAKEKQEEVLNELRKQVAELSSTVAAAKMANEVDDDTLMKDLPDFIRTRDREDILAFVQNLLKAKKKQEAMYQSRMETGSVYSQRSRSVMQTRNAGGRGQQGGDSSSPASSISRIRRAGSSTNKWQSKRGNRSFMSGPSRSYPVRSFHRLMEEYDSDDDDAGRDDLICSPEGGADTAAASPTSDMDDSHLSEIHSSSALIARLDYLGNQCQYSVPSSTGREETEAARTTLEDGATSTDPAVASAFAKTMEVISFSWDSSALPRNPLLTKSTLFKAFSYMPAKLEELLKGSTRSPLSSGMQRQVRAMLGAMWNITLNEDSSENPILIQGSELLPSLVQVLARYSVDDRDICKNACGLLLTLMTNDSKLCRDFLAIDGGLSVLTSVLRTHKFEQEDAATEQALQCIFLLATVVPECRPTIASQIDRFTLDRLQGIRHASRLRDILYRSSSSSNSKSKFLAPPVPPRHQ</sequence>